<sequence>PAEPAPAGSVGVEIAGSLRAFVRALRTGERPHGEVHGNVMSLAMVEAAIESKGTGRRLAIDDVLERAYATALADERRDDVRARLEQWRERGVREALQGPPAPAGVAGAAAVARPAVAG</sequence>
<dbReference type="Proteomes" id="UP000265361">
    <property type="component" value="Unassembled WGS sequence"/>
</dbReference>
<dbReference type="Gene3D" id="3.30.360.10">
    <property type="entry name" value="Dihydrodipicolinate Reductase, domain 2"/>
    <property type="match status" value="1"/>
</dbReference>
<accession>A0A399NSI4</accession>
<proteinExistence type="predicted"/>
<name>A0A399NSI4_9MICO</name>
<evidence type="ECO:0000313" key="1">
    <source>
        <dbReference type="EMBL" id="RII96279.1"/>
    </source>
</evidence>
<reference evidence="1 2" key="1">
    <citation type="submission" date="2018-08" db="EMBL/GenBank/DDBJ databases">
        <title>Genome Sequence of Clavibacter michiganensis Subspecies type strains, and the Atypical Peach-Colored Strains Isolated from Tomato.</title>
        <authorList>
            <person name="Osdaghi E."/>
            <person name="Portier P."/>
            <person name="Briand M."/>
            <person name="Jacques M.-A."/>
        </authorList>
    </citation>
    <scope>NUCLEOTIDE SEQUENCE [LARGE SCALE GENOMIC DNA]</scope>
    <source>
        <strain evidence="1 2">CFBP 7577</strain>
    </source>
</reference>
<protein>
    <submittedName>
        <fullName evidence="1">Gfo/Idh/MocA family oxidoreductase</fullName>
    </submittedName>
</protein>
<dbReference type="AlphaFoldDB" id="A0A399NSI4"/>
<feature type="non-terminal residue" evidence="1">
    <location>
        <position position="1"/>
    </location>
</feature>
<organism evidence="1 2">
    <name type="scientific">Clavibacter nebraskensis</name>
    <dbReference type="NCBI Taxonomy" id="31963"/>
    <lineage>
        <taxon>Bacteria</taxon>
        <taxon>Bacillati</taxon>
        <taxon>Actinomycetota</taxon>
        <taxon>Actinomycetes</taxon>
        <taxon>Micrococcales</taxon>
        <taxon>Microbacteriaceae</taxon>
        <taxon>Clavibacter</taxon>
    </lineage>
</organism>
<dbReference type="EMBL" id="QWED01001137">
    <property type="protein sequence ID" value="RII96279.1"/>
    <property type="molecule type" value="Genomic_DNA"/>
</dbReference>
<evidence type="ECO:0000313" key="2">
    <source>
        <dbReference type="Proteomes" id="UP000265361"/>
    </source>
</evidence>
<gene>
    <name evidence="1" type="ORF">DZF97_17920</name>
</gene>
<comment type="caution">
    <text evidence="1">The sequence shown here is derived from an EMBL/GenBank/DDBJ whole genome shotgun (WGS) entry which is preliminary data.</text>
</comment>